<name>A0A1V6QCZ6_9EURO</name>
<dbReference type="EMBL" id="MDYO01000082">
    <property type="protein sequence ID" value="OQD86912.1"/>
    <property type="molecule type" value="Genomic_DNA"/>
</dbReference>
<gene>
    <name evidence="2" type="ORF">PENSOL_c082G02132</name>
</gene>
<comment type="caution">
    <text evidence="2">The sequence shown here is derived from an EMBL/GenBank/DDBJ whole genome shotgun (WGS) entry which is preliminary data.</text>
</comment>
<protein>
    <submittedName>
        <fullName evidence="2">Uncharacterized protein</fullName>
    </submittedName>
</protein>
<reference evidence="3" key="1">
    <citation type="journal article" date="2017" name="Nat. Microbiol.">
        <title>Global analysis of biosynthetic gene clusters reveals vast potential of secondary metabolite production in Penicillium species.</title>
        <authorList>
            <person name="Nielsen J.C."/>
            <person name="Grijseels S."/>
            <person name="Prigent S."/>
            <person name="Ji B."/>
            <person name="Dainat J."/>
            <person name="Nielsen K.F."/>
            <person name="Frisvad J.C."/>
            <person name="Workman M."/>
            <person name="Nielsen J."/>
        </authorList>
    </citation>
    <scope>NUCLEOTIDE SEQUENCE [LARGE SCALE GENOMIC DNA]</scope>
    <source>
        <strain evidence="3">IBT 29525</strain>
    </source>
</reference>
<feature type="non-terminal residue" evidence="2">
    <location>
        <position position="1"/>
    </location>
</feature>
<feature type="region of interest" description="Disordered" evidence="1">
    <location>
        <begin position="1"/>
        <end position="58"/>
    </location>
</feature>
<evidence type="ECO:0000313" key="3">
    <source>
        <dbReference type="Proteomes" id="UP000191612"/>
    </source>
</evidence>
<accession>A0A1V6QCZ6</accession>
<keyword evidence="3" id="KW-1185">Reference proteome</keyword>
<organism evidence="2 3">
    <name type="scientific">Penicillium solitum</name>
    <dbReference type="NCBI Taxonomy" id="60172"/>
    <lineage>
        <taxon>Eukaryota</taxon>
        <taxon>Fungi</taxon>
        <taxon>Dikarya</taxon>
        <taxon>Ascomycota</taxon>
        <taxon>Pezizomycotina</taxon>
        <taxon>Eurotiomycetes</taxon>
        <taxon>Eurotiomycetidae</taxon>
        <taxon>Eurotiales</taxon>
        <taxon>Aspergillaceae</taxon>
        <taxon>Penicillium</taxon>
    </lineage>
</organism>
<dbReference type="AlphaFoldDB" id="A0A1V6QCZ6"/>
<sequence length="58" mass="6875">ESDRYSNTRSQGSRHRSEPTRYSHSRRKQTPTQFEDSTDEDSDVIRNAPAIERPRKVR</sequence>
<evidence type="ECO:0000313" key="2">
    <source>
        <dbReference type="EMBL" id="OQD86912.1"/>
    </source>
</evidence>
<evidence type="ECO:0000256" key="1">
    <source>
        <dbReference type="SAM" id="MobiDB-lite"/>
    </source>
</evidence>
<feature type="non-terminal residue" evidence="2">
    <location>
        <position position="58"/>
    </location>
</feature>
<proteinExistence type="predicted"/>
<dbReference type="Proteomes" id="UP000191612">
    <property type="component" value="Unassembled WGS sequence"/>
</dbReference>